<proteinExistence type="inferred from homology"/>
<dbReference type="PANTHER" id="PTHR21029">
    <property type="entry name" value="R-SEVEN BINDING PROTEIN (R7BP) HOMOLOG"/>
    <property type="match status" value="1"/>
</dbReference>
<feature type="region of interest" description="Disordered" evidence="3">
    <location>
        <begin position="134"/>
        <end position="153"/>
    </location>
</feature>
<gene>
    <name evidence="4" type="primary">LOC109313325</name>
</gene>
<keyword evidence="2" id="KW-0734">Signal transduction inhibitor</keyword>
<keyword evidence="5" id="KW-1185">Reference proteome</keyword>
<dbReference type="OMA" id="ICTGLHR"/>
<dbReference type="InterPro" id="IPR026512">
    <property type="entry name" value="RGS7BP/RGS9BP"/>
</dbReference>
<evidence type="ECO:0000313" key="5">
    <source>
        <dbReference type="Proteomes" id="UP000594220"/>
    </source>
</evidence>
<comment type="similarity">
    <text evidence="1">Belongs to the RGS7BP/RGS9BP family.</text>
</comment>
<evidence type="ECO:0000313" key="4">
    <source>
        <dbReference type="Ensembl" id="ENSCPRP00005011614.1"/>
    </source>
</evidence>
<dbReference type="Proteomes" id="UP000594220">
    <property type="component" value="Unplaced"/>
</dbReference>
<evidence type="ECO:0000256" key="1">
    <source>
        <dbReference type="ARBA" id="ARBA00007457"/>
    </source>
</evidence>
<reference evidence="4" key="1">
    <citation type="submission" date="2025-08" db="UniProtKB">
        <authorList>
            <consortium name="Ensembl"/>
        </authorList>
    </citation>
    <scope>IDENTIFICATION</scope>
</reference>
<name>A0A7M4ELI9_CROPO</name>
<dbReference type="GeneTree" id="ENSGT00940000153725"/>
<evidence type="ECO:0000256" key="3">
    <source>
        <dbReference type="SAM" id="MobiDB-lite"/>
    </source>
</evidence>
<evidence type="ECO:0000256" key="2">
    <source>
        <dbReference type="ARBA" id="ARBA00022700"/>
    </source>
</evidence>
<sequence length="242" mass="25728">MASRAPMGECAAAQAALGRVTARHQQLALLLGSAADCAQLREELQERGKEAQELGMGLRQQLEAGLRPMPGPEEQLELERLWVQLLSALELFQQDLCRAHHLSQLFPLQGHGPQPLRTGIASRGGAGAVWSWRRASRKGGRSRGTEQAGAGPGLEDRMAQVGVMLAEMETSLNIPVWTVEATEAAWAECGSTGEAEGTGSEIPGGTEAPRHCLIGQVGEASVFLDLLQAPLGLAVPPPPRRV</sequence>
<dbReference type="AlphaFoldDB" id="A0A7M4ELI9"/>
<accession>A0A7M4ELI9</accession>
<dbReference type="Ensembl" id="ENSCPRT00005013689.1">
    <property type="protein sequence ID" value="ENSCPRP00005011614.1"/>
    <property type="gene ID" value="ENSCPRG00005008267.1"/>
</dbReference>
<reference evidence="4" key="2">
    <citation type="submission" date="2025-09" db="UniProtKB">
        <authorList>
            <consortium name="Ensembl"/>
        </authorList>
    </citation>
    <scope>IDENTIFICATION</scope>
</reference>
<dbReference type="GO" id="GO:0009968">
    <property type="term" value="P:negative regulation of signal transduction"/>
    <property type="evidence" value="ECO:0007669"/>
    <property type="project" value="UniProtKB-KW"/>
</dbReference>
<protein>
    <submittedName>
        <fullName evidence="4">Regulator of G-protein signaling 9-binding protein-like</fullName>
    </submittedName>
</protein>
<organism evidence="4 5">
    <name type="scientific">Crocodylus porosus</name>
    <name type="common">Saltwater crocodile</name>
    <name type="synonym">Estuarine crocodile</name>
    <dbReference type="NCBI Taxonomy" id="8502"/>
    <lineage>
        <taxon>Eukaryota</taxon>
        <taxon>Metazoa</taxon>
        <taxon>Chordata</taxon>
        <taxon>Craniata</taxon>
        <taxon>Vertebrata</taxon>
        <taxon>Euteleostomi</taxon>
        <taxon>Archelosauria</taxon>
        <taxon>Archosauria</taxon>
        <taxon>Crocodylia</taxon>
        <taxon>Longirostres</taxon>
        <taxon>Crocodylidae</taxon>
        <taxon>Crocodylus</taxon>
    </lineage>
</organism>